<dbReference type="RefSeq" id="WP_191204463.1">
    <property type="nucleotide sequence ID" value="NZ_JACXZA010000003.1"/>
</dbReference>
<evidence type="ECO:0000313" key="3">
    <source>
        <dbReference type="Proteomes" id="UP000609346"/>
    </source>
</evidence>
<reference evidence="2 3" key="1">
    <citation type="submission" date="2020-09" db="EMBL/GenBank/DDBJ databases">
        <title>Paenibacillus sp. strain PR3 16S rRNA gene Genome sequencing and assembly.</title>
        <authorList>
            <person name="Kim J."/>
        </authorList>
    </citation>
    <scope>NUCLEOTIDE SEQUENCE [LARGE SCALE GENOMIC DNA]</scope>
    <source>
        <strain evidence="2 3">PR3</strain>
    </source>
</reference>
<dbReference type="Proteomes" id="UP000609346">
    <property type="component" value="Unassembled WGS sequence"/>
</dbReference>
<keyword evidence="3" id="KW-1185">Reference proteome</keyword>
<accession>A0ABR8N171</accession>
<dbReference type="EMBL" id="JACXZA010000003">
    <property type="protein sequence ID" value="MBD3920224.1"/>
    <property type="molecule type" value="Genomic_DNA"/>
</dbReference>
<dbReference type="Pfam" id="PF05076">
    <property type="entry name" value="SUFU"/>
    <property type="match status" value="1"/>
</dbReference>
<name>A0ABR8N171_9BACL</name>
<proteinExistence type="predicted"/>
<protein>
    <submittedName>
        <fullName evidence="2">Suppressor of fused domain protein</fullName>
    </submittedName>
</protein>
<dbReference type="InterPro" id="IPR020941">
    <property type="entry name" value="SUFU-like_domain"/>
</dbReference>
<gene>
    <name evidence="2" type="ORF">H8B09_15770</name>
</gene>
<evidence type="ECO:0000313" key="2">
    <source>
        <dbReference type="EMBL" id="MBD3920224.1"/>
    </source>
</evidence>
<feature type="domain" description="Suppressor of fused-like" evidence="1">
    <location>
        <begin position="27"/>
        <end position="183"/>
    </location>
</feature>
<organism evidence="2 3">
    <name type="scientific">Paenibacillus terricola</name>
    <dbReference type="NCBI Taxonomy" id="2763503"/>
    <lineage>
        <taxon>Bacteria</taxon>
        <taxon>Bacillati</taxon>
        <taxon>Bacillota</taxon>
        <taxon>Bacilli</taxon>
        <taxon>Bacillales</taxon>
        <taxon>Paenibacillaceae</taxon>
        <taxon>Paenibacillus</taxon>
    </lineage>
</organism>
<comment type="caution">
    <text evidence="2">The sequence shown here is derived from an EMBL/GenBank/DDBJ whole genome shotgun (WGS) entry which is preliminary data.</text>
</comment>
<evidence type="ECO:0000259" key="1">
    <source>
        <dbReference type="Pfam" id="PF05076"/>
    </source>
</evidence>
<sequence>MKYTEYLEHHLGNIEYGWSKDSEGNNTPFQVVKYSGGPFSGTVTYSTLGLSNVGFISPISKKLIRQELIFVSYSNFGDKNIPGLLQQVGARMLNKQHPYLRGDVIGPYGKLFDVTELEALYVTKPVYFSDSFHTFNPTEGSPIVQTWLVPITANEANFIANNGWDKFEDKLVDINPDLVDFNRSSIIP</sequence>